<keyword evidence="1" id="KW-0472">Membrane</keyword>
<dbReference type="AlphaFoldDB" id="A0A3P7R3L2"/>
<name>A0A3P7R3L2_CYLGO</name>
<reference evidence="2 3" key="1">
    <citation type="submission" date="2018-11" db="EMBL/GenBank/DDBJ databases">
        <authorList>
            <consortium name="Pathogen Informatics"/>
        </authorList>
    </citation>
    <scope>NUCLEOTIDE SEQUENCE [LARGE SCALE GENOMIC DNA]</scope>
</reference>
<keyword evidence="1" id="KW-1133">Transmembrane helix</keyword>
<dbReference type="EMBL" id="UYRV01134779">
    <property type="protein sequence ID" value="VDN38552.1"/>
    <property type="molecule type" value="Genomic_DNA"/>
</dbReference>
<organism evidence="2 3">
    <name type="scientific">Cylicostephanus goldi</name>
    <name type="common">Nematode worm</name>
    <dbReference type="NCBI Taxonomy" id="71465"/>
    <lineage>
        <taxon>Eukaryota</taxon>
        <taxon>Metazoa</taxon>
        <taxon>Ecdysozoa</taxon>
        <taxon>Nematoda</taxon>
        <taxon>Chromadorea</taxon>
        <taxon>Rhabditida</taxon>
        <taxon>Rhabditina</taxon>
        <taxon>Rhabditomorpha</taxon>
        <taxon>Strongyloidea</taxon>
        <taxon>Strongylidae</taxon>
        <taxon>Cylicostephanus</taxon>
    </lineage>
</organism>
<dbReference type="Proteomes" id="UP000271889">
    <property type="component" value="Unassembled WGS sequence"/>
</dbReference>
<accession>A0A3P7R3L2</accession>
<evidence type="ECO:0000256" key="1">
    <source>
        <dbReference type="SAM" id="Phobius"/>
    </source>
</evidence>
<proteinExistence type="predicted"/>
<sequence>MALFLIIIFGFWVVFIVIFYSKDFYMWQKKNVFSLVIVVDSRKKITYPQILYVIDQLDREEETSSRLHNRLSETLRPLLIKKKLKNFLVSVG</sequence>
<protein>
    <submittedName>
        <fullName evidence="2">Uncharacterized protein</fullName>
    </submittedName>
</protein>
<feature type="transmembrane region" description="Helical" evidence="1">
    <location>
        <begin position="6"/>
        <end position="25"/>
    </location>
</feature>
<evidence type="ECO:0000313" key="2">
    <source>
        <dbReference type="EMBL" id="VDN38552.1"/>
    </source>
</evidence>
<gene>
    <name evidence="2" type="ORF">CGOC_LOCUS13764</name>
</gene>
<keyword evidence="3" id="KW-1185">Reference proteome</keyword>
<dbReference type="OrthoDB" id="273089at2759"/>
<evidence type="ECO:0000313" key="3">
    <source>
        <dbReference type="Proteomes" id="UP000271889"/>
    </source>
</evidence>
<keyword evidence="1" id="KW-0812">Transmembrane</keyword>